<organism evidence="1">
    <name type="scientific">viral metagenome</name>
    <dbReference type="NCBI Taxonomy" id="1070528"/>
    <lineage>
        <taxon>unclassified sequences</taxon>
        <taxon>metagenomes</taxon>
        <taxon>organismal metagenomes</taxon>
    </lineage>
</organism>
<proteinExistence type="predicted"/>
<name>A0A6C0H1Q3_9ZZZZ</name>
<dbReference type="AlphaFoldDB" id="A0A6C0H1Q3"/>
<reference evidence="1" key="1">
    <citation type="journal article" date="2020" name="Nature">
        <title>Giant virus diversity and host interactions through global metagenomics.</title>
        <authorList>
            <person name="Schulz F."/>
            <person name="Roux S."/>
            <person name="Paez-Espino D."/>
            <person name="Jungbluth S."/>
            <person name="Walsh D.A."/>
            <person name="Denef V.J."/>
            <person name="McMahon K.D."/>
            <person name="Konstantinidis K.T."/>
            <person name="Eloe-Fadrosh E.A."/>
            <person name="Kyrpides N.C."/>
            <person name="Woyke T."/>
        </authorList>
    </citation>
    <scope>NUCLEOTIDE SEQUENCE</scope>
    <source>
        <strain evidence="1">GVMAG-M-3300023179-59</strain>
    </source>
</reference>
<accession>A0A6C0H1Q3</accession>
<dbReference type="EMBL" id="MN739849">
    <property type="protein sequence ID" value="QHT74379.1"/>
    <property type="molecule type" value="Genomic_DNA"/>
</dbReference>
<evidence type="ECO:0000313" key="1">
    <source>
        <dbReference type="EMBL" id="QHT74379.1"/>
    </source>
</evidence>
<sequence>MTAYMVYVLQKSQLYLHLVKFVTCQKIEKLLFRRIETIQ</sequence>
<protein>
    <submittedName>
        <fullName evidence="1">Uncharacterized protein</fullName>
    </submittedName>
</protein>